<evidence type="ECO:0000313" key="3">
    <source>
        <dbReference type="EMBL" id="XBT92115.1"/>
    </source>
</evidence>
<dbReference type="PROSITE" id="PS50991">
    <property type="entry name" value="PYR_CT"/>
    <property type="match status" value="1"/>
</dbReference>
<evidence type="ECO:0000259" key="2">
    <source>
        <dbReference type="PROSITE" id="PS50991"/>
    </source>
</evidence>
<proteinExistence type="predicted"/>
<sequence length="404" mass="43860">MDRVEQAARSGAIIFHEEIARDGAQGKTLLLGHQRVSIARKHMQIFGEGDIERLVFNAGFPSIGQEEFETVREVVDNVDFCYIGASGRATIQEAQLLIRSMRGAAFGRLSIAVPVSEAMCSAMMHKSPDVCLSQLQDVVKFILDSETTSCIDVAFMDATRADIGFVAEAASALTEAGVSMIIICDTVGGLFPVETRSFFGALLQRTKDKVSFVAHMHNDLGFGLVNTLEAVSCGVRAVTGSWLGLGERSGMPATEQLLFALGHQTEMLSSRLNVPSNIWSQPPNLKEIAPTARFVSQVVGRPLLTTDPIVGPGVNSISTGTPFVDTLLFQPYDPEATLGVSPKIHVTQLASKRVIEAALRVRGLSLDVEQVERLLSLVKKTAYERGVGILEEDDFLHLLRQISY</sequence>
<dbReference type="EMBL" id="CP157960">
    <property type="protein sequence ID" value="XBT92115.1"/>
    <property type="molecule type" value="Genomic_DNA"/>
</dbReference>
<accession>A0AAU7RPH1</accession>
<dbReference type="InterPro" id="IPR050073">
    <property type="entry name" value="2-IPM_HCS-like"/>
</dbReference>
<feature type="domain" description="Pyruvate carboxyltransferase" evidence="2">
    <location>
        <begin position="13"/>
        <end position="278"/>
    </location>
</feature>
<dbReference type="InterPro" id="IPR013785">
    <property type="entry name" value="Aldolase_TIM"/>
</dbReference>
<gene>
    <name evidence="3" type="ORF">ABM479_15110</name>
</gene>
<dbReference type="GO" id="GO:0009098">
    <property type="term" value="P:L-leucine biosynthetic process"/>
    <property type="evidence" value="ECO:0007669"/>
    <property type="project" value="TreeGrafter"/>
</dbReference>
<dbReference type="AlphaFoldDB" id="A0AAU7RPH1"/>
<organism evidence="3">
    <name type="scientific">Rhizobium sp. ZPR3</name>
    <dbReference type="NCBI Taxonomy" id="3158967"/>
    <lineage>
        <taxon>Bacteria</taxon>
        <taxon>Pseudomonadati</taxon>
        <taxon>Pseudomonadota</taxon>
        <taxon>Alphaproteobacteria</taxon>
        <taxon>Hyphomicrobiales</taxon>
        <taxon>Rhizobiaceae</taxon>
        <taxon>Rhizobium/Agrobacterium group</taxon>
        <taxon>Rhizobium</taxon>
    </lineage>
</organism>
<protein>
    <submittedName>
        <fullName evidence="3">Isopropylmalate/homocitrate/citramalate synthase</fullName>
    </submittedName>
</protein>
<reference evidence="3" key="1">
    <citation type="submission" date="2024-06" db="EMBL/GenBank/DDBJ databases">
        <authorList>
            <person name="Li T."/>
            <person name="Gao R."/>
        </authorList>
    </citation>
    <scope>NUCLEOTIDE SEQUENCE</scope>
    <source>
        <strain evidence="3">ZPR3</strain>
    </source>
</reference>
<evidence type="ECO:0000256" key="1">
    <source>
        <dbReference type="ARBA" id="ARBA00023211"/>
    </source>
</evidence>
<keyword evidence="1" id="KW-0464">Manganese</keyword>
<dbReference type="PANTHER" id="PTHR10277">
    <property type="entry name" value="HOMOCITRATE SYNTHASE-RELATED"/>
    <property type="match status" value="1"/>
</dbReference>
<dbReference type="RefSeq" id="WP_349956538.1">
    <property type="nucleotide sequence ID" value="NZ_CP157960.1"/>
</dbReference>
<dbReference type="GO" id="GO:0003852">
    <property type="term" value="F:2-isopropylmalate synthase activity"/>
    <property type="evidence" value="ECO:0007669"/>
    <property type="project" value="TreeGrafter"/>
</dbReference>
<dbReference type="Pfam" id="PF00682">
    <property type="entry name" value="HMGL-like"/>
    <property type="match status" value="1"/>
</dbReference>
<dbReference type="SUPFAM" id="SSF51569">
    <property type="entry name" value="Aldolase"/>
    <property type="match status" value="1"/>
</dbReference>
<dbReference type="Gene3D" id="3.20.20.70">
    <property type="entry name" value="Aldolase class I"/>
    <property type="match status" value="1"/>
</dbReference>
<name>A0AAU7RPH1_9HYPH</name>
<dbReference type="InterPro" id="IPR000891">
    <property type="entry name" value="PYR_CT"/>
</dbReference>
<dbReference type="PANTHER" id="PTHR10277:SF9">
    <property type="entry name" value="2-ISOPROPYLMALATE SYNTHASE 1, CHLOROPLASTIC-RELATED"/>
    <property type="match status" value="1"/>
</dbReference>